<feature type="domain" description="FAD/NAD(P)-binding" evidence="5">
    <location>
        <begin position="9"/>
        <end position="366"/>
    </location>
</feature>
<dbReference type="InterPro" id="IPR023753">
    <property type="entry name" value="FAD/NAD-binding_dom"/>
</dbReference>
<evidence type="ECO:0000256" key="4">
    <source>
        <dbReference type="ARBA" id="ARBA00023002"/>
    </source>
</evidence>
<sequence>MKPARGPAKIVILGGSYAGLSVAHQFLQKIIHTLGTTKTSPKYKVILVAPNTHLYWNIAGPRAICSAKLCPNKRAFVPFLPSFEMYPEEVFEFIQGEAISVDFHQRTIDIDVIPNSGPAAKAFTTKVEEPPGPKVLDFHALIIATGSAAHSDLLSLHGQHERTIEALDTFRAGLVTASSIIIVGGGASGVECAGQIATFVNRAKRKKAPGSNPKQSVCNKLHSLIRKDNAPAAAATPDGTNKPNTEPLNITLISGSERLLPNLDEDLGEKAEKMLKALGVHIMHNVRLISAQELPSRNTRCVLSDELTISCDLFIAATGTSPNTAFLPENLLDATGYVVVEPQFMRVPRAGDRVYAIGSCCAYDRKNILDVWAAVPVLLHNLRNDLWEWEIRVQNPYGGGEDKLEALQDVWFEPDERVTELCPITRWGGVGVLYDYKLPGLAVWFLKGRDYGIKKAKKVVAYGSSPFPKK</sequence>
<evidence type="ECO:0000313" key="6">
    <source>
        <dbReference type="EMBL" id="KAF2673820.1"/>
    </source>
</evidence>
<dbReference type="EMBL" id="MU004231">
    <property type="protein sequence ID" value="KAF2673820.1"/>
    <property type="molecule type" value="Genomic_DNA"/>
</dbReference>
<proteinExistence type="inferred from homology"/>
<name>A0A6A6UPW2_9PEZI</name>
<organism evidence="6 7">
    <name type="scientific">Microthyrium microscopicum</name>
    <dbReference type="NCBI Taxonomy" id="703497"/>
    <lineage>
        <taxon>Eukaryota</taxon>
        <taxon>Fungi</taxon>
        <taxon>Dikarya</taxon>
        <taxon>Ascomycota</taxon>
        <taxon>Pezizomycotina</taxon>
        <taxon>Dothideomycetes</taxon>
        <taxon>Dothideomycetes incertae sedis</taxon>
        <taxon>Microthyriales</taxon>
        <taxon>Microthyriaceae</taxon>
        <taxon>Microthyrium</taxon>
    </lineage>
</organism>
<comment type="similarity">
    <text evidence="1">Belongs to the FAD-dependent oxidoreductase family.</text>
</comment>
<dbReference type="Gene3D" id="3.50.50.100">
    <property type="match status" value="1"/>
</dbReference>
<dbReference type="PANTHER" id="PTHR43735">
    <property type="entry name" value="APOPTOSIS-INDUCING FACTOR 1"/>
    <property type="match status" value="1"/>
</dbReference>
<evidence type="ECO:0000256" key="3">
    <source>
        <dbReference type="ARBA" id="ARBA00022827"/>
    </source>
</evidence>
<keyword evidence="2" id="KW-0285">Flavoprotein</keyword>
<dbReference type="Pfam" id="PF07992">
    <property type="entry name" value="Pyr_redox_2"/>
    <property type="match status" value="1"/>
</dbReference>
<accession>A0A6A6UPW2</accession>
<evidence type="ECO:0000313" key="7">
    <source>
        <dbReference type="Proteomes" id="UP000799302"/>
    </source>
</evidence>
<dbReference type="SUPFAM" id="SSF51905">
    <property type="entry name" value="FAD/NAD(P)-binding domain"/>
    <property type="match status" value="1"/>
</dbReference>
<keyword evidence="7" id="KW-1185">Reference proteome</keyword>
<dbReference type="GO" id="GO:0005737">
    <property type="term" value="C:cytoplasm"/>
    <property type="evidence" value="ECO:0007669"/>
    <property type="project" value="TreeGrafter"/>
</dbReference>
<evidence type="ECO:0000256" key="2">
    <source>
        <dbReference type="ARBA" id="ARBA00022630"/>
    </source>
</evidence>
<dbReference type="OrthoDB" id="202203at2759"/>
<reference evidence="6" key="1">
    <citation type="journal article" date="2020" name="Stud. Mycol.">
        <title>101 Dothideomycetes genomes: a test case for predicting lifestyles and emergence of pathogens.</title>
        <authorList>
            <person name="Haridas S."/>
            <person name="Albert R."/>
            <person name="Binder M."/>
            <person name="Bloem J."/>
            <person name="Labutti K."/>
            <person name="Salamov A."/>
            <person name="Andreopoulos B."/>
            <person name="Baker S."/>
            <person name="Barry K."/>
            <person name="Bills G."/>
            <person name="Bluhm B."/>
            <person name="Cannon C."/>
            <person name="Castanera R."/>
            <person name="Culley D."/>
            <person name="Daum C."/>
            <person name="Ezra D."/>
            <person name="Gonzalez J."/>
            <person name="Henrissat B."/>
            <person name="Kuo A."/>
            <person name="Liang C."/>
            <person name="Lipzen A."/>
            <person name="Lutzoni F."/>
            <person name="Magnuson J."/>
            <person name="Mondo S."/>
            <person name="Nolan M."/>
            <person name="Ohm R."/>
            <person name="Pangilinan J."/>
            <person name="Park H.-J."/>
            <person name="Ramirez L."/>
            <person name="Alfaro M."/>
            <person name="Sun H."/>
            <person name="Tritt A."/>
            <person name="Yoshinaga Y."/>
            <person name="Zwiers L.-H."/>
            <person name="Turgeon B."/>
            <person name="Goodwin S."/>
            <person name="Spatafora J."/>
            <person name="Crous P."/>
            <person name="Grigoriev I."/>
        </authorList>
    </citation>
    <scope>NUCLEOTIDE SEQUENCE</scope>
    <source>
        <strain evidence="6">CBS 115976</strain>
    </source>
</reference>
<keyword evidence="4" id="KW-0560">Oxidoreductase</keyword>
<evidence type="ECO:0000256" key="1">
    <source>
        <dbReference type="ARBA" id="ARBA00006442"/>
    </source>
</evidence>
<dbReference type="InterPro" id="IPR036188">
    <property type="entry name" value="FAD/NAD-bd_sf"/>
</dbReference>
<dbReference type="GO" id="GO:0004174">
    <property type="term" value="F:electron-transferring-flavoprotein dehydrogenase activity"/>
    <property type="evidence" value="ECO:0007669"/>
    <property type="project" value="TreeGrafter"/>
</dbReference>
<evidence type="ECO:0000259" key="5">
    <source>
        <dbReference type="Pfam" id="PF07992"/>
    </source>
</evidence>
<dbReference type="Proteomes" id="UP000799302">
    <property type="component" value="Unassembled WGS sequence"/>
</dbReference>
<protein>
    <submittedName>
        <fullName evidence="6">FAD/NAD(P)-binding domain-containing protein</fullName>
    </submittedName>
</protein>
<dbReference type="PRINTS" id="PR00411">
    <property type="entry name" value="PNDRDTASEI"/>
</dbReference>
<dbReference type="PANTHER" id="PTHR43735:SF3">
    <property type="entry name" value="FERROPTOSIS SUPPRESSOR PROTEIN 1"/>
    <property type="match status" value="1"/>
</dbReference>
<dbReference type="AlphaFoldDB" id="A0A6A6UPW2"/>
<gene>
    <name evidence="6" type="ORF">BT63DRAFT_476285</name>
</gene>
<dbReference type="PRINTS" id="PR00368">
    <property type="entry name" value="FADPNR"/>
</dbReference>
<keyword evidence="3" id="KW-0274">FAD</keyword>
<dbReference type="GO" id="GO:0050660">
    <property type="term" value="F:flavin adenine dinucleotide binding"/>
    <property type="evidence" value="ECO:0007669"/>
    <property type="project" value="TreeGrafter"/>
</dbReference>